<dbReference type="EMBL" id="JEMY01000006">
    <property type="protein sequence ID" value="EXI90433.1"/>
    <property type="molecule type" value="Genomic_DNA"/>
</dbReference>
<name>A0A011P636_ACCRE</name>
<keyword evidence="2" id="KW-1185">Reference proteome</keyword>
<dbReference type="GO" id="GO:0003677">
    <property type="term" value="F:DNA binding"/>
    <property type="evidence" value="ECO:0007669"/>
    <property type="project" value="InterPro"/>
</dbReference>
<dbReference type="GO" id="GO:0032298">
    <property type="term" value="P:positive regulation of DNA-templated DNA replication initiation"/>
    <property type="evidence" value="ECO:0007669"/>
    <property type="project" value="TreeGrafter"/>
</dbReference>
<dbReference type="STRING" id="1454004.AW11_00788"/>
<sequence>MTQIFFYHNAANRIGTTAFLIGRTFAQKKALLVYAPDAEIAAALDRQLWAQPPTGFVPHVGAGSPLAAQTPVVIASTLESLPHDERLFNLSSDVPPGFSRFTSLIEIVGRGDEERADGRKRARFYKDRGYDVRYLDCTGKH</sequence>
<dbReference type="InterPro" id="IPR007459">
    <property type="entry name" value="DNA_pol3_chi"/>
</dbReference>
<dbReference type="PANTHER" id="PTHR38767">
    <property type="entry name" value="DNA POLYMERASE III SUBUNIT CHI"/>
    <property type="match status" value="1"/>
</dbReference>
<organism evidence="1 2">
    <name type="scientific">Accumulibacter regalis</name>
    <dbReference type="NCBI Taxonomy" id="522306"/>
    <lineage>
        <taxon>Bacteria</taxon>
        <taxon>Pseudomonadati</taxon>
        <taxon>Pseudomonadota</taxon>
        <taxon>Betaproteobacteria</taxon>
        <taxon>Candidatus Accumulibacter</taxon>
    </lineage>
</organism>
<dbReference type="Proteomes" id="UP000022141">
    <property type="component" value="Unassembled WGS sequence"/>
</dbReference>
<evidence type="ECO:0000313" key="1">
    <source>
        <dbReference type="EMBL" id="EXI90433.1"/>
    </source>
</evidence>
<proteinExistence type="predicted"/>
<dbReference type="PANTHER" id="PTHR38767:SF1">
    <property type="entry name" value="DNA POLYMERASE III SUBUNIT CHI"/>
    <property type="match status" value="1"/>
</dbReference>
<reference evidence="1" key="1">
    <citation type="submission" date="2014-02" db="EMBL/GenBank/DDBJ databases">
        <title>Expanding our view of genomic diversity in Candidatus Accumulibacter clades.</title>
        <authorList>
            <person name="Skennerton C.T."/>
            <person name="Barr J.J."/>
            <person name="Slater F.R."/>
            <person name="Bond P.L."/>
            <person name="Tyson G.W."/>
        </authorList>
    </citation>
    <scope>NUCLEOTIDE SEQUENCE [LARGE SCALE GENOMIC DNA]</scope>
</reference>
<dbReference type="PATRIC" id="fig|1454004.3.peg.814"/>
<accession>A0A011P636</accession>
<evidence type="ECO:0000313" key="2">
    <source>
        <dbReference type="Proteomes" id="UP000022141"/>
    </source>
</evidence>
<dbReference type="GO" id="GO:0006260">
    <property type="term" value="P:DNA replication"/>
    <property type="evidence" value="ECO:0007669"/>
    <property type="project" value="InterPro"/>
</dbReference>
<comment type="caution">
    <text evidence="1">The sequence shown here is derived from an EMBL/GenBank/DDBJ whole genome shotgun (WGS) entry which is preliminary data.</text>
</comment>
<dbReference type="eggNOG" id="COG2927">
    <property type="taxonomic scope" value="Bacteria"/>
</dbReference>
<dbReference type="InterPro" id="IPR036768">
    <property type="entry name" value="PolIII_chi_sf"/>
</dbReference>
<dbReference type="GO" id="GO:0003887">
    <property type="term" value="F:DNA-directed DNA polymerase activity"/>
    <property type="evidence" value="ECO:0007669"/>
    <property type="project" value="InterPro"/>
</dbReference>
<dbReference type="AlphaFoldDB" id="A0A011P636"/>
<dbReference type="SUPFAM" id="SSF102400">
    <property type="entry name" value="DNA polymerase III chi subunit"/>
    <property type="match status" value="1"/>
</dbReference>
<dbReference type="Pfam" id="PF04364">
    <property type="entry name" value="DNA_pol3_chi"/>
    <property type="match status" value="1"/>
</dbReference>
<dbReference type="Gene3D" id="3.40.50.10110">
    <property type="entry name" value="DNA polymerase III subunit chi"/>
    <property type="match status" value="1"/>
</dbReference>
<protein>
    <submittedName>
        <fullName evidence="1">DNA polymerase III subunit chi</fullName>
    </submittedName>
</protein>
<gene>
    <name evidence="1" type="ORF">AW11_00788</name>
</gene>